<name>A0A7W9U4E3_9BURK</name>
<comment type="caution">
    <text evidence="1">The sequence shown here is derived from an EMBL/GenBank/DDBJ whole genome shotgun (WGS) entry which is preliminary data.</text>
</comment>
<sequence length="139" mass="15028">MVSGNELGQLSTVKHAGHLYIGKDKVDPFSGADIGQGIIGAARLYDGKANSTQSFGQGHADKDVILRDQDMSHAWLRLRLRLRLRMGMGMGMGRHQFPLRKARLINTETAISVPERRCPGASCRSTAGELRAALPGAFG</sequence>
<dbReference type="AlphaFoldDB" id="A0A7W9U4E3"/>
<evidence type="ECO:0000313" key="2">
    <source>
        <dbReference type="Proteomes" id="UP000571554"/>
    </source>
</evidence>
<protein>
    <submittedName>
        <fullName evidence="1">Uncharacterized protein</fullName>
    </submittedName>
</protein>
<reference evidence="1 2" key="1">
    <citation type="submission" date="2020-08" db="EMBL/GenBank/DDBJ databases">
        <title>Above-ground endophytic microbial communities from plants in different locations in the United States.</title>
        <authorList>
            <person name="Frank C."/>
        </authorList>
    </citation>
    <scope>NUCLEOTIDE SEQUENCE [LARGE SCALE GENOMIC DNA]</scope>
    <source>
        <strain evidence="1 2">WP4_2_2</strain>
    </source>
</reference>
<proteinExistence type="predicted"/>
<gene>
    <name evidence="1" type="ORF">F4827_006655</name>
</gene>
<evidence type="ECO:0000313" key="1">
    <source>
        <dbReference type="EMBL" id="MBB6106779.1"/>
    </source>
</evidence>
<keyword evidence="2" id="KW-1185">Reference proteome</keyword>
<dbReference type="Proteomes" id="UP000571554">
    <property type="component" value="Unassembled WGS sequence"/>
</dbReference>
<dbReference type="EMBL" id="JACHBW010000031">
    <property type="protein sequence ID" value="MBB6106779.1"/>
    <property type="molecule type" value="Genomic_DNA"/>
</dbReference>
<organism evidence="1 2">
    <name type="scientific">Paraburkholderia bannensis</name>
    <dbReference type="NCBI Taxonomy" id="765414"/>
    <lineage>
        <taxon>Bacteria</taxon>
        <taxon>Pseudomonadati</taxon>
        <taxon>Pseudomonadota</taxon>
        <taxon>Betaproteobacteria</taxon>
        <taxon>Burkholderiales</taxon>
        <taxon>Burkholderiaceae</taxon>
        <taxon>Paraburkholderia</taxon>
    </lineage>
</organism>
<accession>A0A7W9U4E3</accession>